<feature type="domain" description="WH2" evidence="2">
    <location>
        <begin position="966"/>
        <end position="986"/>
    </location>
</feature>
<feature type="region of interest" description="Disordered" evidence="1">
    <location>
        <begin position="495"/>
        <end position="559"/>
    </location>
</feature>
<feature type="compositionally biased region" description="Polar residues" evidence="1">
    <location>
        <begin position="109"/>
        <end position="128"/>
    </location>
</feature>
<dbReference type="AlphaFoldDB" id="A0AAD4NM16"/>
<evidence type="ECO:0000313" key="4">
    <source>
        <dbReference type="Proteomes" id="UP001201812"/>
    </source>
</evidence>
<feature type="region of interest" description="Disordered" evidence="1">
    <location>
        <begin position="34"/>
        <end position="128"/>
    </location>
</feature>
<gene>
    <name evidence="3" type="ORF">DdX_01674</name>
</gene>
<feature type="compositionally biased region" description="Polar residues" evidence="1">
    <location>
        <begin position="762"/>
        <end position="779"/>
    </location>
</feature>
<dbReference type="InterPro" id="IPR003124">
    <property type="entry name" value="WH2_dom"/>
</dbReference>
<feature type="region of interest" description="Disordered" evidence="1">
    <location>
        <begin position="874"/>
        <end position="968"/>
    </location>
</feature>
<reference evidence="3" key="1">
    <citation type="submission" date="2022-01" db="EMBL/GenBank/DDBJ databases">
        <title>Genome Sequence Resource for Two Populations of Ditylenchus destructor, the Migratory Endoparasitic Phytonematode.</title>
        <authorList>
            <person name="Zhang H."/>
            <person name="Lin R."/>
            <person name="Xie B."/>
        </authorList>
    </citation>
    <scope>NUCLEOTIDE SEQUENCE</scope>
    <source>
        <strain evidence="3">BazhouSP</strain>
    </source>
</reference>
<feature type="compositionally biased region" description="Polar residues" evidence="1">
    <location>
        <begin position="732"/>
        <end position="742"/>
    </location>
</feature>
<dbReference type="GO" id="GO:0003779">
    <property type="term" value="F:actin binding"/>
    <property type="evidence" value="ECO:0007669"/>
    <property type="project" value="InterPro"/>
</dbReference>
<comment type="caution">
    <text evidence="3">The sequence shown here is derived from an EMBL/GenBank/DDBJ whole genome shotgun (WGS) entry which is preliminary data.</text>
</comment>
<evidence type="ECO:0000259" key="2">
    <source>
        <dbReference type="PROSITE" id="PS51082"/>
    </source>
</evidence>
<feature type="compositionally biased region" description="Polar residues" evidence="1">
    <location>
        <begin position="284"/>
        <end position="293"/>
    </location>
</feature>
<name>A0AAD4NM16_9BILA</name>
<dbReference type="EMBL" id="JAKKPZ010000001">
    <property type="protein sequence ID" value="KAI1729433.1"/>
    <property type="molecule type" value="Genomic_DNA"/>
</dbReference>
<feature type="compositionally biased region" description="Basic and acidic residues" evidence="1">
    <location>
        <begin position="933"/>
        <end position="942"/>
    </location>
</feature>
<feature type="region of interest" description="Disordered" evidence="1">
    <location>
        <begin position="732"/>
        <end position="845"/>
    </location>
</feature>
<feature type="region of interest" description="Disordered" evidence="1">
    <location>
        <begin position="421"/>
        <end position="442"/>
    </location>
</feature>
<accession>A0AAD4NM16</accession>
<protein>
    <recommendedName>
        <fullName evidence="2">WH2 domain-containing protein</fullName>
    </recommendedName>
</protein>
<feature type="compositionally biased region" description="Low complexity" evidence="1">
    <location>
        <begin position="521"/>
        <end position="532"/>
    </location>
</feature>
<feature type="region of interest" description="Disordered" evidence="1">
    <location>
        <begin position="620"/>
        <end position="684"/>
    </location>
</feature>
<feature type="compositionally biased region" description="Pro residues" evidence="1">
    <location>
        <begin position="892"/>
        <end position="901"/>
    </location>
</feature>
<proteinExistence type="predicted"/>
<organism evidence="3 4">
    <name type="scientific">Ditylenchus destructor</name>
    <dbReference type="NCBI Taxonomy" id="166010"/>
    <lineage>
        <taxon>Eukaryota</taxon>
        <taxon>Metazoa</taxon>
        <taxon>Ecdysozoa</taxon>
        <taxon>Nematoda</taxon>
        <taxon>Chromadorea</taxon>
        <taxon>Rhabditida</taxon>
        <taxon>Tylenchina</taxon>
        <taxon>Tylenchomorpha</taxon>
        <taxon>Sphaerularioidea</taxon>
        <taxon>Anguinidae</taxon>
        <taxon>Anguininae</taxon>
        <taxon>Ditylenchus</taxon>
    </lineage>
</organism>
<feature type="compositionally biased region" description="Polar residues" evidence="1">
    <location>
        <begin position="620"/>
        <end position="631"/>
    </location>
</feature>
<feature type="compositionally biased region" description="Polar residues" evidence="1">
    <location>
        <begin position="909"/>
        <end position="929"/>
    </location>
</feature>
<feature type="compositionally biased region" description="Polar residues" evidence="1">
    <location>
        <begin position="651"/>
        <end position="661"/>
    </location>
</feature>
<feature type="compositionally biased region" description="Polar residues" evidence="1">
    <location>
        <begin position="803"/>
        <end position="842"/>
    </location>
</feature>
<feature type="region of interest" description="Disordered" evidence="1">
    <location>
        <begin position="232"/>
        <end position="327"/>
    </location>
</feature>
<evidence type="ECO:0000256" key="1">
    <source>
        <dbReference type="SAM" id="MobiDB-lite"/>
    </source>
</evidence>
<dbReference type="Proteomes" id="UP001201812">
    <property type="component" value="Unassembled WGS sequence"/>
</dbReference>
<sequence>MTEIILGDADTEEALTTDANGTVKKKKTRTFLRNLFRKKSKTPTEPTSSYLLKNGGKYNSSREQSSFSSAPNLYYPKKYRAPNPPADKTSPKHQPASSSEDDMSPQSSTAVSPVQNKRSSQMETMTVSISENNQFYSAKSPKSDYSATSGKTDMEVARIMHNKRGLIRRETIDKYNESVAASYPENERRVAEATIDLSPEVSETEVILNVELETGIDHEEFERINIDFNQPLKSSTAAKPHESFDSKSSSRRQSDSKAQFTGLLRRDSSDVSSSMRPPHVERLSNFTLKSTSKLPPIPVTSFDHQQYMSPSSSSGVGDPRSSDEYSSPLYLNLPQEYTLNSTPTESGVLDTEFHYRQISESGGTLNDEYVKLMRMYNEWEALTYDHSNMKQTNCAELQKQLIAQHKIVYDLWEKEWEGRSESTSSGCSASPRPAPASIRSNLSNKKRISILTSPFSTPEKKCSPSFSSKAHSPVYAVEYGPSSIGSMKINIPSLNSLDPSTSKTKQRLISPPLLRKCQTESNNNLLPSISPSQRRSTSKDENSGENSMQKKHRPDNVPNIRTIRAFSCEEVPLPKTTSLEFMQPKRRVSDVKHDFELRHAQAQLENQNAVVANGSQQLTSRRFSQTGNSPEIKQPVSKQRAAPAAPPAANITPNSQPTSKLISHRKAASSTDLTFSPKKLNESPQANVNATIQMFQNRLSTLNANTNPTFKSKFATKPPPYLTVKRSVTLDSTEIMQKSPSRLKTEKPQSPLPLGSAKSKESAVSPTSSTHRLQPTSEVTRYLPTSPPPKGPTLKSPGLIAKMNSTDENQKSRSNSKVTNYSTLESSNVQKQSETKYQSGKTETSEHAFTLRKVEKPVEKCGVVTGKVIEMSLNGHTKSIPQNDGVGKANSAPPPPPPPPVGFLEIISKPTNSVELTRKSPSPGKSPNGTVRLDPEKLRKELQNVALRHVSEDDRTTKLPPINPNPRDRLMEAIRQAGGGKTLKKVPK</sequence>
<feature type="compositionally biased region" description="Polar residues" evidence="1">
    <location>
        <begin position="43"/>
        <end position="71"/>
    </location>
</feature>
<feature type="compositionally biased region" description="Low complexity" evidence="1">
    <location>
        <begin position="309"/>
        <end position="319"/>
    </location>
</feature>
<dbReference type="PROSITE" id="PS51082">
    <property type="entry name" value="WH2"/>
    <property type="match status" value="1"/>
</dbReference>
<keyword evidence="4" id="KW-1185">Reference proteome</keyword>
<dbReference type="SMART" id="SM00246">
    <property type="entry name" value="WH2"/>
    <property type="match status" value="1"/>
</dbReference>
<evidence type="ECO:0000313" key="3">
    <source>
        <dbReference type="EMBL" id="KAI1729433.1"/>
    </source>
</evidence>